<dbReference type="EMBL" id="RQFP01000014">
    <property type="protein sequence ID" value="TGK91830.1"/>
    <property type="molecule type" value="Genomic_DNA"/>
</dbReference>
<evidence type="ECO:0000256" key="1">
    <source>
        <dbReference type="SAM" id="Phobius"/>
    </source>
</evidence>
<keyword evidence="3" id="KW-1185">Reference proteome</keyword>
<evidence type="ECO:0008006" key="4">
    <source>
        <dbReference type="Google" id="ProtNLM"/>
    </source>
</evidence>
<gene>
    <name evidence="2" type="ORF">EHQ30_16700</name>
</gene>
<evidence type="ECO:0000313" key="2">
    <source>
        <dbReference type="EMBL" id="TGK91830.1"/>
    </source>
</evidence>
<keyword evidence="1" id="KW-0812">Transmembrane</keyword>
<dbReference type="RefSeq" id="WP_100790674.1">
    <property type="nucleotide sequence ID" value="NZ_NPDQ01000004.1"/>
</dbReference>
<feature type="transmembrane region" description="Helical" evidence="1">
    <location>
        <begin position="295"/>
        <end position="316"/>
    </location>
</feature>
<feature type="transmembrane region" description="Helical" evidence="1">
    <location>
        <begin position="323"/>
        <end position="343"/>
    </location>
</feature>
<accession>A0A2M9Y1I4</accession>
<reference evidence="2" key="1">
    <citation type="journal article" date="2019" name="PLoS Negl. Trop. Dis.">
        <title>Revisiting the worldwide diversity of Leptospira species in the environment.</title>
        <authorList>
            <person name="Vincent A.T."/>
            <person name="Schiettekatte O."/>
            <person name="Bourhy P."/>
            <person name="Veyrier F.J."/>
            <person name="Picardeau M."/>
        </authorList>
    </citation>
    <scope>NUCLEOTIDE SEQUENCE [LARGE SCALE GENOMIC DNA]</scope>
    <source>
        <strain evidence="2">201800277</strain>
    </source>
</reference>
<keyword evidence="1" id="KW-0472">Membrane</keyword>
<feature type="transmembrane region" description="Helical" evidence="1">
    <location>
        <begin position="7"/>
        <end position="31"/>
    </location>
</feature>
<feature type="transmembrane region" description="Helical" evidence="1">
    <location>
        <begin position="187"/>
        <end position="216"/>
    </location>
</feature>
<feature type="transmembrane region" description="Helical" evidence="1">
    <location>
        <begin position="142"/>
        <end position="166"/>
    </location>
</feature>
<dbReference type="AlphaFoldDB" id="A0A2M9Y1I4"/>
<organism evidence="2 3">
    <name type="scientific">Leptospira brenneri</name>
    <dbReference type="NCBI Taxonomy" id="2023182"/>
    <lineage>
        <taxon>Bacteria</taxon>
        <taxon>Pseudomonadati</taxon>
        <taxon>Spirochaetota</taxon>
        <taxon>Spirochaetia</taxon>
        <taxon>Leptospirales</taxon>
        <taxon>Leptospiraceae</taxon>
        <taxon>Leptospira</taxon>
    </lineage>
</organism>
<feature type="transmembrane region" description="Helical" evidence="1">
    <location>
        <begin position="82"/>
        <end position="105"/>
    </location>
</feature>
<feature type="transmembrane region" description="Helical" evidence="1">
    <location>
        <begin position="117"/>
        <end position="136"/>
    </location>
</feature>
<name>A0A2M9Y1I4_9LEPT</name>
<sequence length="450" mass="53463">MSFQSPSFFAYILFFLTSGIINFLLCETIYFEFLYSADQLYLPLFLKDWITGKGITHWYLPPSPYLFPDLFLNFLLYPFVPFLYLPTFFGTLQLGFVLLGISFFLSKYTDKIKSFQFLFLFEILFVFFSLFGYWVVDKPHPLVYFLTGAHHSTGFFFSLLLTLYLYSLLNDEKQRNFHSISFLPNHFIFFFFISFLLLYISDRFSFAVGAFSFFVVRIWDSEKTFTTRMSYFQKRRFWILAFLFLFLGELCFWTLRQIVSIPSSFEILVTYLSKLRVSEIFHLSGAYLWDFTKHIYYQGKSILLLLGLILISFVQFPKLIRHLFLVFLPVLLGLLLLVGRFTYLHPYPIRYLFPLLFFGIFGFTWVLHSKFKSVSLFYLFPILLGLVILLSRLPFPRENTQSYFSSISSKEVPYEWEKPIRFWSQGEKTPIPVGKEGKPYHWITGAFHTP</sequence>
<evidence type="ECO:0000313" key="3">
    <source>
        <dbReference type="Proteomes" id="UP000297891"/>
    </source>
</evidence>
<comment type="caution">
    <text evidence="2">The sequence shown here is derived from an EMBL/GenBank/DDBJ whole genome shotgun (WGS) entry which is preliminary data.</text>
</comment>
<feature type="transmembrane region" description="Helical" evidence="1">
    <location>
        <begin position="236"/>
        <end position="255"/>
    </location>
</feature>
<proteinExistence type="predicted"/>
<protein>
    <recommendedName>
        <fullName evidence="4">Dolichyl-phosphate-mannose--protein mannosyltransferase</fullName>
    </recommendedName>
</protein>
<dbReference type="Proteomes" id="UP000297891">
    <property type="component" value="Unassembled WGS sequence"/>
</dbReference>
<dbReference type="OrthoDB" id="286517at2"/>
<keyword evidence="1" id="KW-1133">Transmembrane helix</keyword>
<feature type="transmembrane region" description="Helical" evidence="1">
    <location>
        <begin position="349"/>
        <end position="367"/>
    </location>
</feature>
<feature type="transmembrane region" description="Helical" evidence="1">
    <location>
        <begin position="374"/>
        <end position="395"/>
    </location>
</feature>